<dbReference type="InterPro" id="IPR007848">
    <property type="entry name" value="Small_mtfrase_dom"/>
</dbReference>
<reference evidence="2 3" key="1">
    <citation type="journal article" date="2016" name="Nat. Commun.">
        <title>Thousands of microbial genomes shed light on interconnected biogeochemical processes in an aquifer system.</title>
        <authorList>
            <person name="Anantharaman K."/>
            <person name="Brown C.T."/>
            <person name="Hug L.A."/>
            <person name="Sharon I."/>
            <person name="Castelle C.J."/>
            <person name="Probst A.J."/>
            <person name="Thomas B.C."/>
            <person name="Singh A."/>
            <person name="Wilkins M.J."/>
            <person name="Karaoz U."/>
            <person name="Brodie E.L."/>
            <person name="Williams K.H."/>
            <person name="Hubbard S.S."/>
            <person name="Banfield J.F."/>
        </authorList>
    </citation>
    <scope>NUCLEOTIDE SEQUENCE [LARGE SCALE GENOMIC DNA]</scope>
</reference>
<evidence type="ECO:0000313" key="2">
    <source>
        <dbReference type="EMBL" id="OGC81353.1"/>
    </source>
</evidence>
<dbReference type="STRING" id="1817814.A2V81_00915"/>
<dbReference type="GO" id="GO:0003676">
    <property type="term" value="F:nucleic acid binding"/>
    <property type="evidence" value="ECO:0007669"/>
    <property type="project" value="InterPro"/>
</dbReference>
<name>A0A1F4XJR6_9BACT</name>
<dbReference type="PANTHER" id="PTHR18895">
    <property type="entry name" value="HEMK METHYLTRANSFERASE"/>
    <property type="match status" value="1"/>
</dbReference>
<dbReference type="GO" id="GO:0008170">
    <property type="term" value="F:N-methyltransferase activity"/>
    <property type="evidence" value="ECO:0007669"/>
    <property type="project" value="UniProtKB-ARBA"/>
</dbReference>
<dbReference type="SUPFAM" id="SSF53335">
    <property type="entry name" value="S-adenosyl-L-methionine-dependent methyltransferases"/>
    <property type="match status" value="1"/>
</dbReference>
<comment type="caution">
    <text evidence="2">The sequence shown here is derived from an EMBL/GenBank/DDBJ whole genome shotgun (WGS) entry which is preliminary data.</text>
</comment>
<dbReference type="CDD" id="cd02440">
    <property type="entry name" value="AdoMet_MTases"/>
    <property type="match status" value="1"/>
</dbReference>
<gene>
    <name evidence="2" type="ORF">A2V81_00915</name>
</gene>
<dbReference type="Pfam" id="PF05175">
    <property type="entry name" value="MTS"/>
    <property type="match status" value="1"/>
</dbReference>
<accession>A0A1F4XJR6</accession>
<dbReference type="AlphaFoldDB" id="A0A1F4XJR6"/>
<dbReference type="EMBL" id="MEWR01000028">
    <property type="protein sequence ID" value="OGC81353.1"/>
    <property type="molecule type" value="Genomic_DNA"/>
</dbReference>
<dbReference type="GO" id="GO:0032259">
    <property type="term" value="P:methylation"/>
    <property type="evidence" value="ECO:0007669"/>
    <property type="project" value="InterPro"/>
</dbReference>
<proteinExistence type="predicted"/>
<dbReference type="Gene3D" id="3.40.50.150">
    <property type="entry name" value="Vaccinia Virus protein VP39"/>
    <property type="match status" value="1"/>
</dbReference>
<organism evidence="2 3">
    <name type="scientific">Candidatus Abawacabacteria bacterium RBG_16_42_10</name>
    <dbReference type="NCBI Taxonomy" id="1817814"/>
    <lineage>
        <taxon>Bacteria</taxon>
        <taxon>Candidatus Abawacaibacteriota</taxon>
    </lineage>
</organism>
<evidence type="ECO:0000259" key="1">
    <source>
        <dbReference type="Pfam" id="PF05175"/>
    </source>
</evidence>
<dbReference type="PANTHER" id="PTHR18895:SF74">
    <property type="entry name" value="MTRF1L RELEASE FACTOR GLUTAMINE METHYLTRANSFERASE"/>
    <property type="match status" value="1"/>
</dbReference>
<feature type="domain" description="Methyltransferase small" evidence="1">
    <location>
        <begin position="39"/>
        <end position="179"/>
    </location>
</feature>
<dbReference type="InterPro" id="IPR029063">
    <property type="entry name" value="SAM-dependent_MTases_sf"/>
</dbReference>
<evidence type="ECO:0000313" key="3">
    <source>
        <dbReference type="Proteomes" id="UP000177614"/>
    </source>
</evidence>
<dbReference type="GO" id="GO:0008757">
    <property type="term" value="F:S-adenosylmethionine-dependent methyltransferase activity"/>
    <property type="evidence" value="ECO:0007669"/>
    <property type="project" value="UniProtKB-ARBA"/>
</dbReference>
<protein>
    <recommendedName>
        <fullName evidence="1">Methyltransferase small domain-containing protein</fullName>
    </recommendedName>
</protein>
<sequence>MIEKPRDFIAYEKQKARLEERKTSRQLVKSVLGKEFLVNPGVYDTGLDTELMIEHVVVSREENILEIGCGTGAVILSLADRAKEGLGVDINPLAVKNSQENASKLGVSNITFRESNLFKKVHGAFDVVVWNPPYNAYPAQDEVEMMFWDSNNSMKKRFFAEVSSYLKANGRIYFGWADFADLDVKLPYTLAMANGFRLRDQWFRKADSGKYSFGVLEFSRPK</sequence>
<dbReference type="InterPro" id="IPR050320">
    <property type="entry name" value="N5-glutamine_MTase"/>
</dbReference>
<dbReference type="PROSITE" id="PS00092">
    <property type="entry name" value="N6_MTASE"/>
    <property type="match status" value="1"/>
</dbReference>
<dbReference type="InterPro" id="IPR002052">
    <property type="entry name" value="DNA_methylase_N6_adenine_CS"/>
</dbReference>
<dbReference type="Proteomes" id="UP000177614">
    <property type="component" value="Unassembled WGS sequence"/>
</dbReference>